<evidence type="ECO:0000313" key="7">
    <source>
        <dbReference type="EMBL" id="KAJ7201093.1"/>
    </source>
</evidence>
<dbReference type="FunFam" id="3.40.50.300:FF:000338">
    <property type="entry name" value="GPN-loop GTPase 2"/>
    <property type="match status" value="1"/>
</dbReference>
<dbReference type="GO" id="GO:0005525">
    <property type="term" value="F:GTP binding"/>
    <property type="evidence" value="ECO:0007669"/>
    <property type="project" value="UniProtKB-KW"/>
</dbReference>
<dbReference type="InterPro" id="IPR027417">
    <property type="entry name" value="P-loop_NTPase"/>
</dbReference>
<comment type="function">
    <text evidence="5">Small GTPase required for proper localization of RNA polymerase II and III (RNAPII and RNAPIII). May act at an RNAP assembly step prior to nuclear import.</text>
</comment>
<dbReference type="Proteomes" id="UP001219525">
    <property type="component" value="Unassembled WGS sequence"/>
</dbReference>
<protein>
    <recommendedName>
        <fullName evidence="5">GPN-loop GTPase 2</fullName>
    </recommendedName>
</protein>
<evidence type="ECO:0000256" key="3">
    <source>
        <dbReference type="ARBA" id="ARBA00022801"/>
    </source>
</evidence>
<evidence type="ECO:0000256" key="2">
    <source>
        <dbReference type="ARBA" id="ARBA00022741"/>
    </source>
</evidence>
<dbReference type="Gene3D" id="3.40.50.300">
    <property type="entry name" value="P-loop containing nucleotide triphosphate hydrolases"/>
    <property type="match status" value="1"/>
</dbReference>
<dbReference type="InterPro" id="IPR004130">
    <property type="entry name" value="Gpn"/>
</dbReference>
<evidence type="ECO:0000313" key="8">
    <source>
        <dbReference type="Proteomes" id="UP001219525"/>
    </source>
</evidence>
<keyword evidence="8" id="KW-1185">Reference proteome</keyword>
<sequence>MPFGEIVCGSPGSGKSTYCYGKHQLFTALSRPISVVNLDPANESITYPCAIDISSLITLQDVMDEHGLGPNGGLLYCMEYLEANFDWLEERLKALGKDAYVLFDLPGQVELSTNHDSVKNIVAKMTKIGFRLAAVHLCDAHYVTDAPKYISVLLLSLRTMLHLELPHVNVLSKIDLISQYGDLDFNLDFYTEVQDLSYLENALSTSAPRFSALNMAMISLIEDYSLVSFETLAVEDKNSMLHLARAIDRATGYVFVPPPDSNAPPGTVDTSDSSASARSNAYSLFSSALGPMRGPADDVRDVQERWVDAKEQWDAHEKKQWRQEGEIIRDEAARASNIRERNPPEDVHMA</sequence>
<dbReference type="Pfam" id="PF03029">
    <property type="entry name" value="ATP_bind_1"/>
    <property type="match status" value="1"/>
</dbReference>
<comment type="similarity">
    <text evidence="1 5">Belongs to the GPN-loop GTPase family.</text>
</comment>
<evidence type="ECO:0000256" key="6">
    <source>
        <dbReference type="SAM" id="MobiDB-lite"/>
    </source>
</evidence>
<dbReference type="EMBL" id="JARJCW010000060">
    <property type="protein sequence ID" value="KAJ7201093.1"/>
    <property type="molecule type" value="Genomic_DNA"/>
</dbReference>
<evidence type="ECO:0000256" key="4">
    <source>
        <dbReference type="ARBA" id="ARBA00023134"/>
    </source>
</evidence>
<dbReference type="CDD" id="cd17871">
    <property type="entry name" value="GPN2"/>
    <property type="match status" value="1"/>
</dbReference>
<dbReference type="PANTHER" id="PTHR21231">
    <property type="entry name" value="XPA-BINDING PROTEIN 1-RELATED"/>
    <property type="match status" value="1"/>
</dbReference>
<dbReference type="SUPFAM" id="SSF52540">
    <property type="entry name" value="P-loop containing nucleoside triphosphate hydrolases"/>
    <property type="match status" value="1"/>
</dbReference>
<keyword evidence="2 5" id="KW-0547">Nucleotide-binding</keyword>
<keyword evidence="4 5" id="KW-0342">GTP-binding</keyword>
<gene>
    <name evidence="7" type="ORF">GGX14DRAFT_465751</name>
</gene>
<comment type="subunit">
    <text evidence="5">Binds to RNA polymerase II (RNAPII).</text>
</comment>
<accession>A0AAD6Y9P5</accession>
<dbReference type="PANTHER" id="PTHR21231:SF3">
    <property type="entry name" value="GPN-LOOP GTPASE 2"/>
    <property type="match status" value="1"/>
</dbReference>
<dbReference type="GO" id="GO:0005737">
    <property type="term" value="C:cytoplasm"/>
    <property type="evidence" value="ECO:0007669"/>
    <property type="project" value="TreeGrafter"/>
</dbReference>
<feature type="region of interest" description="Disordered" evidence="6">
    <location>
        <begin position="311"/>
        <end position="350"/>
    </location>
</feature>
<evidence type="ECO:0000256" key="5">
    <source>
        <dbReference type="RuleBase" id="RU365059"/>
    </source>
</evidence>
<name>A0AAD6Y9P5_9AGAR</name>
<dbReference type="AlphaFoldDB" id="A0AAD6Y9P5"/>
<organism evidence="7 8">
    <name type="scientific">Mycena pura</name>
    <dbReference type="NCBI Taxonomy" id="153505"/>
    <lineage>
        <taxon>Eukaryota</taxon>
        <taxon>Fungi</taxon>
        <taxon>Dikarya</taxon>
        <taxon>Basidiomycota</taxon>
        <taxon>Agaricomycotina</taxon>
        <taxon>Agaricomycetes</taxon>
        <taxon>Agaricomycetidae</taxon>
        <taxon>Agaricales</taxon>
        <taxon>Marasmiineae</taxon>
        <taxon>Mycenaceae</taxon>
        <taxon>Mycena</taxon>
    </lineage>
</organism>
<comment type="caution">
    <text evidence="7">The sequence shown here is derived from an EMBL/GenBank/DDBJ whole genome shotgun (WGS) entry which is preliminary data.</text>
</comment>
<dbReference type="GO" id="GO:0003924">
    <property type="term" value="F:GTPase activity"/>
    <property type="evidence" value="ECO:0007669"/>
    <property type="project" value="TreeGrafter"/>
</dbReference>
<evidence type="ECO:0000256" key="1">
    <source>
        <dbReference type="ARBA" id="ARBA00005290"/>
    </source>
</evidence>
<reference evidence="7" key="1">
    <citation type="submission" date="2023-03" db="EMBL/GenBank/DDBJ databases">
        <title>Massive genome expansion in bonnet fungi (Mycena s.s.) driven by repeated elements and novel gene families across ecological guilds.</title>
        <authorList>
            <consortium name="Lawrence Berkeley National Laboratory"/>
            <person name="Harder C.B."/>
            <person name="Miyauchi S."/>
            <person name="Viragh M."/>
            <person name="Kuo A."/>
            <person name="Thoen E."/>
            <person name="Andreopoulos B."/>
            <person name="Lu D."/>
            <person name="Skrede I."/>
            <person name="Drula E."/>
            <person name="Henrissat B."/>
            <person name="Morin E."/>
            <person name="Kohler A."/>
            <person name="Barry K."/>
            <person name="LaButti K."/>
            <person name="Morin E."/>
            <person name="Salamov A."/>
            <person name="Lipzen A."/>
            <person name="Mereny Z."/>
            <person name="Hegedus B."/>
            <person name="Baldrian P."/>
            <person name="Stursova M."/>
            <person name="Weitz H."/>
            <person name="Taylor A."/>
            <person name="Grigoriev I.V."/>
            <person name="Nagy L.G."/>
            <person name="Martin F."/>
            <person name="Kauserud H."/>
        </authorList>
    </citation>
    <scope>NUCLEOTIDE SEQUENCE</scope>
    <source>
        <strain evidence="7">9144</strain>
    </source>
</reference>
<keyword evidence="3 5" id="KW-0378">Hydrolase</keyword>
<proteinExistence type="inferred from homology"/>
<dbReference type="InterPro" id="IPR030231">
    <property type="entry name" value="Gpn2"/>
</dbReference>